<evidence type="ECO:0000313" key="7">
    <source>
        <dbReference type="Proteomes" id="UP000078544"/>
    </source>
</evidence>
<dbReference type="Proteomes" id="UP000078544">
    <property type="component" value="Unassembled WGS sequence"/>
</dbReference>
<dbReference type="Pfam" id="PF00282">
    <property type="entry name" value="Pyridoxal_deC"/>
    <property type="match status" value="1"/>
</dbReference>
<dbReference type="InterPro" id="IPR015421">
    <property type="entry name" value="PyrdxlP-dep_Trfase_major"/>
</dbReference>
<evidence type="ECO:0000256" key="2">
    <source>
        <dbReference type="ARBA" id="ARBA00022898"/>
    </source>
</evidence>
<keyword evidence="3" id="KW-0456">Lyase</keyword>
<dbReference type="PANTHER" id="PTHR42735:SF4">
    <property type="entry name" value="PYRIDOXAL PHOSPHATE-DEPENDENT DECARBOXYLASE FAMILY PROTEIN"/>
    <property type="match status" value="1"/>
</dbReference>
<gene>
    <name evidence="6" type="ORF">AAL_07294</name>
</gene>
<dbReference type="OrthoDB" id="2161780at2759"/>
<feature type="modified residue" description="N6-(pyridoxal phosphate)lysine" evidence="4">
    <location>
        <position position="449"/>
    </location>
</feature>
<dbReference type="InterPro" id="IPR049373">
    <property type="entry name" value="TyrDC_C"/>
</dbReference>
<keyword evidence="2 4" id="KW-0663">Pyridoxal phosphate</keyword>
<comment type="caution">
    <text evidence="6">The sequence shown here is derived from an EMBL/GenBank/DDBJ whole genome shotgun (WGS) entry which is preliminary data.</text>
</comment>
<sequence length="1025" mass="114048">MSIEGGEDHNTIHSYFIGPKGANLPDFRANINTILDELLEARQNYYPEDDRFISTRVRRSKQFEKIRDNLSHAVRKLSQLLGEHSAPFWSPRYEAHMCTDLTMPSLLGYFMTMLYNPNNVALEASPITTLVELKVGAQLCDLFGYNSDPAKSPAIPLGWGHVTCGGTVANLESIWVARNLKFYPLSLHRAVSVGKLKFLADKFMVQPCKSGAKETLFSKMTTWELLNLRPETVLDLSAKLNTDFGISSKFLQDALNDFNIQNIGREPLEKAFEITSPIQFLIGKTRHYSWPKGAAVAGIGSKSMVGIEVDVDARLDITLLEKRLLECAQTKTAVYAVVGIIGSTEEGAVDRLSKIVELRKKFQDEHGLSFLIHADAAWGGYFATMLRRTEDGPAKYQVNGRARNEITNGDTVDSDADDKLVPALCLKKTTEEDLLALQHADSITVDPHKAGYIPYPAGSLVYRDGRMRHLVTWSSPYLSQGSAENIGVYGVEGSKPGAAAMSTWFSNQAIGLNPSGYGMLLGEASFTSGRLSAWFATMDNDFFTCVPFNMLPAEEGGIKAFDSAEVNKQKQWIRQNILKKTNRQIMQSPEAMDMIRRLGSDSNINAFAINWKYEDGSVNTDLDEANYFMKRVTDRLSITSANTDPTHIPLYLTSTRFEPDDYGKCASKFMERLGIDACNQGLFVLRNVVMSPFPTQMDFLSKLMGKFEEVVREEVLVSRDRNTSVHNLRFLIQGPRTITVESEAFLVFQTSFHAACRRQQLILAGKLNKPLVDFYNQIVEDEGSSGAAILTSVNKWNVQEELDQAVKETGKAIMKAKVSRAGYEAEYQTGEVEFTSVVKSRPLNTANQDASYPEDYMPFYLYGTEEQQHISHVLVRSPNIVLCGSNVTFSEALPAAVKELLPQGLILGLSEIPEASQQPFPLENKLLPKKFFFRQGEQLKVDVWADPKGAGAAGPGLLAGVGEKLYSGTMTLEGPVAVDAEEPNKDKWMRISMDSDSWQKELDDIANIMNGSHVEHELEIEAKRA</sequence>
<dbReference type="PANTHER" id="PTHR42735">
    <property type="match status" value="1"/>
</dbReference>
<evidence type="ECO:0000313" key="6">
    <source>
        <dbReference type="EMBL" id="KZZ90193.1"/>
    </source>
</evidence>
<dbReference type="InterPro" id="IPR002129">
    <property type="entry name" value="PyrdxlP-dep_de-COase"/>
</dbReference>
<evidence type="ECO:0000256" key="1">
    <source>
        <dbReference type="ARBA" id="ARBA00001933"/>
    </source>
</evidence>
<evidence type="ECO:0000256" key="3">
    <source>
        <dbReference type="ARBA" id="ARBA00023239"/>
    </source>
</evidence>
<proteinExistence type="predicted"/>
<keyword evidence="7" id="KW-1185">Reference proteome</keyword>
<dbReference type="SUPFAM" id="SSF53383">
    <property type="entry name" value="PLP-dependent transferases"/>
    <property type="match status" value="1"/>
</dbReference>
<dbReference type="Pfam" id="PF21391">
    <property type="entry name" value="tyr_de_CO2_C"/>
    <property type="match status" value="1"/>
</dbReference>
<evidence type="ECO:0000256" key="4">
    <source>
        <dbReference type="PIRSR" id="PIRSR602129-50"/>
    </source>
</evidence>
<dbReference type="Gene3D" id="3.40.640.10">
    <property type="entry name" value="Type I PLP-dependent aspartate aminotransferase-like (Major domain)"/>
    <property type="match status" value="1"/>
</dbReference>
<dbReference type="InterPro" id="IPR050477">
    <property type="entry name" value="GrpII_AminoAcid_Decarb"/>
</dbReference>
<dbReference type="GO" id="GO:0019752">
    <property type="term" value="P:carboxylic acid metabolic process"/>
    <property type="evidence" value="ECO:0007669"/>
    <property type="project" value="InterPro"/>
</dbReference>
<dbReference type="AlphaFoldDB" id="A0A162I8Y6"/>
<dbReference type="STRING" id="1081109.A0A162I8Y6"/>
<dbReference type="EMBL" id="AZGY01000022">
    <property type="protein sequence ID" value="KZZ90193.1"/>
    <property type="molecule type" value="Genomic_DNA"/>
</dbReference>
<feature type="domain" description="L-tyrosine decarboxylase C-terminal" evidence="5">
    <location>
        <begin position="617"/>
        <end position="714"/>
    </location>
</feature>
<comment type="cofactor">
    <cofactor evidence="1 4">
        <name>pyridoxal 5'-phosphate</name>
        <dbReference type="ChEBI" id="CHEBI:597326"/>
    </cofactor>
</comment>
<dbReference type="GO" id="GO:0030170">
    <property type="term" value="F:pyridoxal phosphate binding"/>
    <property type="evidence" value="ECO:0007669"/>
    <property type="project" value="InterPro"/>
</dbReference>
<evidence type="ECO:0000259" key="5">
    <source>
        <dbReference type="Pfam" id="PF21391"/>
    </source>
</evidence>
<protein>
    <submittedName>
        <fullName evidence="6">Pyridoxal-dependent decarboxylase domain protein</fullName>
    </submittedName>
</protein>
<reference evidence="6 7" key="1">
    <citation type="journal article" date="2016" name="Genome Biol. Evol.">
        <title>Divergent and convergent evolution of fungal pathogenicity.</title>
        <authorList>
            <person name="Shang Y."/>
            <person name="Xiao G."/>
            <person name="Zheng P."/>
            <person name="Cen K."/>
            <person name="Zhan S."/>
            <person name="Wang C."/>
        </authorList>
    </citation>
    <scope>NUCLEOTIDE SEQUENCE [LARGE SCALE GENOMIC DNA]</scope>
    <source>
        <strain evidence="6 7">RCEF 2490</strain>
    </source>
</reference>
<dbReference type="InterPro" id="IPR015424">
    <property type="entry name" value="PyrdxlP-dep_Trfase"/>
</dbReference>
<accession>A0A162I8Y6</accession>
<dbReference type="GO" id="GO:0016830">
    <property type="term" value="F:carbon-carbon lyase activity"/>
    <property type="evidence" value="ECO:0007669"/>
    <property type="project" value="InterPro"/>
</dbReference>
<name>A0A162I8Y6_9HYPO</name>
<organism evidence="6 7">
    <name type="scientific">Moelleriella libera RCEF 2490</name>
    <dbReference type="NCBI Taxonomy" id="1081109"/>
    <lineage>
        <taxon>Eukaryota</taxon>
        <taxon>Fungi</taxon>
        <taxon>Dikarya</taxon>
        <taxon>Ascomycota</taxon>
        <taxon>Pezizomycotina</taxon>
        <taxon>Sordariomycetes</taxon>
        <taxon>Hypocreomycetidae</taxon>
        <taxon>Hypocreales</taxon>
        <taxon>Clavicipitaceae</taxon>
        <taxon>Moelleriella</taxon>
    </lineage>
</organism>